<evidence type="ECO:0000256" key="3">
    <source>
        <dbReference type="ARBA" id="ARBA00008682"/>
    </source>
</evidence>
<dbReference type="InterPro" id="IPR017853">
    <property type="entry name" value="GH"/>
</dbReference>
<name>A0A097F8M9_HIRTH</name>
<evidence type="ECO:0000256" key="11">
    <source>
        <dbReference type="RuleBase" id="RU000489"/>
    </source>
</evidence>
<evidence type="ECO:0000256" key="10">
    <source>
        <dbReference type="ARBA" id="ARBA00023326"/>
    </source>
</evidence>
<proteinExistence type="evidence at transcript level"/>
<dbReference type="SMART" id="SM00636">
    <property type="entry name" value="Glyco_18"/>
    <property type="match status" value="1"/>
</dbReference>
<dbReference type="GO" id="GO:0008843">
    <property type="term" value="F:endochitinase activity"/>
    <property type="evidence" value="ECO:0007669"/>
    <property type="project" value="UniProtKB-EC"/>
</dbReference>
<comment type="similarity">
    <text evidence="3">Belongs to the glycosyl hydrolase 18 family. Chitinase class V subfamily.</text>
</comment>
<evidence type="ECO:0000256" key="1">
    <source>
        <dbReference type="ARBA" id="ARBA00000822"/>
    </source>
</evidence>
<evidence type="ECO:0000259" key="12">
    <source>
        <dbReference type="PROSITE" id="PS51910"/>
    </source>
</evidence>
<dbReference type="InterPro" id="IPR001579">
    <property type="entry name" value="Glyco_hydro_18_chit_AS"/>
</dbReference>
<comment type="catalytic activity">
    <reaction evidence="1">
        <text>Random endo-hydrolysis of N-acetyl-beta-D-glucosaminide (1-&gt;4)-beta-linkages in chitin and chitodextrins.</text>
        <dbReference type="EC" id="3.2.1.14"/>
    </reaction>
</comment>
<organism evidence="13">
    <name type="scientific">Hirsutella thompsonii</name>
    <name type="common">Entomogenous fungus</name>
    <dbReference type="NCBI Taxonomy" id="42368"/>
    <lineage>
        <taxon>Eukaryota</taxon>
        <taxon>Fungi</taxon>
        <taxon>Dikarya</taxon>
        <taxon>Ascomycota</taxon>
        <taxon>Pezizomycotina</taxon>
        <taxon>Sordariomycetes</taxon>
        <taxon>Hypocreomycetidae</taxon>
        <taxon>Hypocreales</taxon>
        <taxon>Ophiocordycipitaceae</taxon>
        <taxon>Hirsutella</taxon>
    </lineage>
</organism>
<dbReference type="InterPro" id="IPR011583">
    <property type="entry name" value="Chitinase_II/V-like_cat"/>
</dbReference>
<keyword evidence="5" id="KW-0964">Secreted</keyword>
<accession>A0A097F8M9</accession>
<gene>
    <name evidence="13" type="primary">Chi-5</name>
</gene>
<evidence type="ECO:0000256" key="5">
    <source>
        <dbReference type="ARBA" id="ARBA00022525"/>
    </source>
</evidence>
<dbReference type="EC" id="3.2.1.14" evidence="4"/>
<dbReference type="InterPro" id="IPR029070">
    <property type="entry name" value="Chitinase_insertion_sf"/>
</dbReference>
<dbReference type="SUPFAM" id="SSF54556">
    <property type="entry name" value="Chitinase insertion domain"/>
    <property type="match status" value="1"/>
</dbReference>
<dbReference type="GO" id="GO:0008061">
    <property type="term" value="F:chitin binding"/>
    <property type="evidence" value="ECO:0007669"/>
    <property type="project" value="InterPro"/>
</dbReference>
<dbReference type="EMBL" id="KM220993">
    <property type="protein sequence ID" value="AIT18892.1"/>
    <property type="molecule type" value="mRNA"/>
</dbReference>
<evidence type="ECO:0000313" key="13">
    <source>
        <dbReference type="EMBL" id="AIT18892.1"/>
    </source>
</evidence>
<keyword evidence="9 11" id="KW-0326">Glycosidase</keyword>
<dbReference type="Gene3D" id="3.10.50.10">
    <property type="match status" value="1"/>
</dbReference>
<keyword evidence="10" id="KW-0624">Polysaccharide degradation</keyword>
<keyword evidence="6 11" id="KW-0378">Hydrolase</keyword>
<dbReference type="PROSITE" id="PS01095">
    <property type="entry name" value="GH18_1"/>
    <property type="match status" value="1"/>
</dbReference>
<evidence type="ECO:0000256" key="4">
    <source>
        <dbReference type="ARBA" id="ARBA00012729"/>
    </source>
</evidence>
<feature type="domain" description="GH18" evidence="12">
    <location>
        <begin position="38"/>
        <end position="409"/>
    </location>
</feature>
<dbReference type="GO" id="GO:0005576">
    <property type="term" value="C:extracellular region"/>
    <property type="evidence" value="ECO:0007669"/>
    <property type="project" value="UniProtKB-SubCell"/>
</dbReference>
<sequence>MHTLSAASVRQETEMRLNNIGALVGAGLIAAGQALAKPLVFGYLQYSENVNMDIDFSKYTHINMAFAIPAEDGSFSMQGEASFRQAVDKVHEKGAKVQISMGGWGGSAKFSSIMKDEATRSKFIDNIVDFIKTNDLDGVDLDWEYPGREGNACNVVDKQNDTANYQKFLESLRQMLDAEFGKGNKMISMAVRVQPFDGPDGPMKNVSAIADLVDYAFLMQYDFTGAWAKTTGANAPLNFEPDKSAPISFSTAIREWTAAGWPCEKLVAGLAFYGRSTQALEDMTNGDMYRPQSSVVPMGDQEDKVEFDACAGTNGSSGIWRWKNLRGQNVLETPTTASEPWVRKFDERAKTPWLFNKETKIFISYDDPESIKAKVNHAKEKGLAGAMIWSIEMDTDKYELTNAILDNWK</sequence>
<keyword evidence="8" id="KW-0119">Carbohydrate metabolism</keyword>
<evidence type="ECO:0000256" key="8">
    <source>
        <dbReference type="ARBA" id="ARBA00023277"/>
    </source>
</evidence>
<evidence type="ECO:0000256" key="6">
    <source>
        <dbReference type="ARBA" id="ARBA00022801"/>
    </source>
</evidence>
<dbReference type="GO" id="GO:0000272">
    <property type="term" value="P:polysaccharide catabolic process"/>
    <property type="evidence" value="ECO:0007669"/>
    <property type="project" value="UniProtKB-KW"/>
</dbReference>
<dbReference type="AlphaFoldDB" id="A0A097F8M9"/>
<comment type="subcellular location">
    <subcellularLocation>
        <location evidence="2">Secreted</location>
    </subcellularLocation>
</comment>
<dbReference type="Gene3D" id="3.20.20.80">
    <property type="entry name" value="Glycosidases"/>
    <property type="match status" value="1"/>
</dbReference>
<protein>
    <recommendedName>
        <fullName evidence="4">chitinase</fullName>
        <ecNumber evidence="4">3.2.1.14</ecNumber>
    </recommendedName>
</protein>
<evidence type="ECO:0000256" key="2">
    <source>
        <dbReference type="ARBA" id="ARBA00004613"/>
    </source>
</evidence>
<dbReference type="SUPFAM" id="SSF51445">
    <property type="entry name" value="(Trans)glycosidases"/>
    <property type="match status" value="1"/>
</dbReference>
<evidence type="ECO:0000256" key="9">
    <source>
        <dbReference type="ARBA" id="ARBA00023295"/>
    </source>
</evidence>
<dbReference type="PROSITE" id="PS51910">
    <property type="entry name" value="GH18_2"/>
    <property type="match status" value="1"/>
</dbReference>
<evidence type="ECO:0000256" key="7">
    <source>
        <dbReference type="ARBA" id="ARBA00023024"/>
    </source>
</evidence>
<reference evidence="13" key="1">
    <citation type="submission" date="2014-07" db="EMBL/GenBank/DDBJ databases">
        <authorList>
            <person name="Agrawal Y."/>
            <person name="Khatri I."/>
            <person name="Subramanian S."/>
            <person name="Shenoy B.D."/>
        </authorList>
    </citation>
    <scope>NUCLEOTIDE SEQUENCE</scope>
    <source>
        <strain evidence="13">MTCC6686</strain>
    </source>
</reference>
<keyword evidence="7" id="KW-0146">Chitin degradation</keyword>
<dbReference type="GO" id="GO:0006032">
    <property type="term" value="P:chitin catabolic process"/>
    <property type="evidence" value="ECO:0007669"/>
    <property type="project" value="UniProtKB-KW"/>
</dbReference>
<dbReference type="InterPro" id="IPR050314">
    <property type="entry name" value="Glycosyl_Hydrlase_18"/>
</dbReference>
<dbReference type="Pfam" id="PF00704">
    <property type="entry name" value="Glyco_hydro_18"/>
    <property type="match status" value="1"/>
</dbReference>
<dbReference type="PANTHER" id="PTHR11177">
    <property type="entry name" value="CHITINASE"/>
    <property type="match status" value="1"/>
</dbReference>
<dbReference type="PANTHER" id="PTHR11177:SF392">
    <property type="entry name" value="HAP41P"/>
    <property type="match status" value="1"/>
</dbReference>
<dbReference type="InterPro" id="IPR001223">
    <property type="entry name" value="Glyco_hydro18_cat"/>
</dbReference>